<dbReference type="Pfam" id="PF00027">
    <property type="entry name" value="cNMP_binding"/>
    <property type="match status" value="1"/>
</dbReference>
<comment type="caution">
    <text evidence="2">The sequence shown here is derived from an EMBL/GenBank/DDBJ whole genome shotgun (WGS) entry which is preliminary data.</text>
</comment>
<dbReference type="EMBL" id="JBEPMO010000001">
    <property type="protein sequence ID" value="MET3730712.1"/>
    <property type="molecule type" value="Genomic_DNA"/>
</dbReference>
<keyword evidence="3" id="KW-1185">Reference proteome</keyword>
<feature type="domain" description="Cyclic nucleotide-binding" evidence="1">
    <location>
        <begin position="12"/>
        <end position="113"/>
    </location>
</feature>
<dbReference type="RefSeq" id="WP_354506044.1">
    <property type="nucleotide sequence ID" value="NZ_JBEPMO010000001.1"/>
</dbReference>
<name>A0ABV2LT72_9FLAO</name>
<sequence>METKEQILQLILKENLFEKTLILKRNEIFKSIGSVDTNLYFLEEGSMKVSIIDDGEERIIRFGYRNNWLVAIDSFLTNLPSPFEFKALKRTKIHVLSKNQFEEILNSNSNFMQTWNDILQDLVLQQMEREIDLLTHSPKDRYERVLKRSPQLFQEISNHQIAKYLRMSPETLSRLKKS</sequence>
<evidence type="ECO:0000259" key="1">
    <source>
        <dbReference type="PROSITE" id="PS50042"/>
    </source>
</evidence>
<organism evidence="2 3">
    <name type="scientific">Moheibacter stercoris</name>
    <dbReference type="NCBI Taxonomy" id="1628251"/>
    <lineage>
        <taxon>Bacteria</taxon>
        <taxon>Pseudomonadati</taxon>
        <taxon>Bacteroidota</taxon>
        <taxon>Flavobacteriia</taxon>
        <taxon>Flavobacteriales</taxon>
        <taxon>Weeksellaceae</taxon>
        <taxon>Moheibacter</taxon>
    </lineage>
</organism>
<proteinExistence type="predicted"/>
<evidence type="ECO:0000313" key="3">
    <source>
        <dbReference type="Proteomes" id="UP001549146"/>
    </source>
</evidence>
<dbReference type="Proteomes" id="UP001549146">
    <property type="component" value="Unassembled WGS sequence"/>
</dbReference>
<dbReference type="InterPro" id="IPR000595">
    <property type="entry name" value="cNMP-bd_dom"/>
</dbReference>
<dbReference type="SUPFAM" id="SSF51206">
    <property type="entry name" value="cAMP-binding domain-like"/>
    <property type="match status" value="1"/>
</dbReference>
<protein>
    <submittedName>
        <fullName evidence="2">CRP-like cAMP-binding protein</fullName>
    </submittedName>
</protein>
<reference evidence="2 3" key="1">
    <citation type="submission" date="2024-06" db="EMBL/GenBank/DDBJ databases">
        <title>Genomic Encyclopedia of Type Strains, Phase IV (KMG-IV): sequencing the most valuable type-strain genomes for metagenomic binning, comparative biology and taxonomic classification.</title>
        <authorList>
            <person name="Goeker M."/>
        </authorList>
    </citation>
    <scope>NUCLEOTIDE SEQUENCE [LARGE SCALE GENOMIC DNA]</scope>
    <source>
        <strain evidence="2 3">DSM 29388</strain>
    </source>
</reference>
<gene>
    <name evidence="2" type="ORF">ABID46_000264</name>
</gene>
<dbReference type="InterPro" id="IPR014710">
    <property type="entry name" value="RmlC-like_jellyroll"/>
</dbReference>
<dbReference type="PROSITE" id="PS50042">
    <property type="entry name" value="CNMP_BINDING_3"/>
    <property type="match status" value="1"/>
</dbReference>
<dbReference type="CDD" id="cd00038">
    <property type="entry name" value="CAP_ED"/>
    <property type="match status" value="1"/>
</dbReference>
<dbReference type="InterPro" id="IPR018490">
    <property type="entry name" value="cNMP-bd_dom_sf"/>
</dbReference>
<dbReference type="Gene3D" id="2.60.120.10">
    <property type="entry name" value="Jelly Rolls"/>
    <property type="match status" value="1"/>
</dbReference>
<accession>A0ABV2LT72</accession>
<evidence type="ECO:0000313" key="2">
    <source>
        <dbReference type="EMBL" id="MET3730712.1"/>
    </source>
</evidence>